<reference evidence="3" key="2">
    <citation type="journal article" date="2021" name="PeerJ">
        <title>Extensive microbial diversity within the chicken gut microbiome revealed by metagenomics and culture.</title>
        <authorList>
            <person name="Gilroy R."/>
            <person name="Ravi A."/>
            <person name="Getino M."/>
            <person name="Pursley I."/>
            <person name="Horton D.L."/>
            <person name="Alikhan N.F."/>
            <person name="Baker D."/>
            <person name="Gharbi K."/>
            <person name="Hall N."/>
            <person name="Watson M."/>
            <person name="Adriaenssens E.M."/>
            <person name="Foster-Nyarko E."/>
            <person name="Jarju S."/>
            <person name="Secka A."/>
            <person name="Antonio M."/>
            <person name="Oren A."/>
            <person name="Chaudhuri R.R."/>
            <person name="La Ragione R."/>
            <person name="Hildebrand F."/>
            <person name="Pallen M.J."/>
        </authorList>
    </citation>
    <scope>NUCLEOTIDE SEQUENCE</scope>
    <source>
        <strain evidence="3">CHK195-4489</strain>
    </source>
</reference>
<evidence type="ECO:0000259" key="2">
    <source>
        <dbReference type="Pfam" id="PF14378"/>
    </source>
</evidence>
<feature type="transmembrane region" description="Helical" evidence="1">
    <location>
        <begin position="53"/>
        <end position="75"/>
    </location>
</feature>
<feature type="transmembrane region" description="Helical" evidence="1">
    <location>
        <begin position="132"/>
        <end position="151"/>
    </location>
</feature>
<dbReference type="Pfam" id="PF14378">
    <property type="entry name" value="PAP2_3"/>
    <property type="match status" value="1"/>
</dbReference>
<dbReference type="InterPro" id="IPR026841">
    <property type="entry name" value="Aur1/Ipt1"/>
</dbReference>
<evidence type="ECO:0000313" key="4">
    <source>
        <dbReference type="Proteomes" id="UP000824089"/>
    </source>
</evidence>
<feature type="transmembrane region" description="Helical" evidence="1">
    <location>
        <begin position="158"/>
        <end position="176"/>
    </location>
</feature>
<protein>
    <submittedName>
        <fullName evidence="3">Phosphatase PAP2 family protein</fullName>
    </submittedName>
</protein>
<gene>
    <name evidence="3" type="ORF">IAD50_00785</name>
</gene>
<proteinExistence type="predicted"/>
<dbReference type="SUPFAM" id="SSF48317">
    <property type="entry name" value="Acid phosphatase/Vanadium-dependent haloperoxidase"/>
    <property type="match status" value="1"/>
</dbReference>
<keyword evidence="1" id="KW-0472">Membrane</keyword>
<dbReference type="EMBL" id="DVMM01000014">
    <property type="protein sequence ID" value="HIU28812.1"/>
    <property type="molecule type" value="Genomic_DNA"/>
</dbReference>
<dbReference type="GO" id="GO:0016020">
    <property type="term" value="C:membrane"/>
    <property type="evidence" value="ECO:0007669"/>
    <property type="project" value="UniProtKB-SubCell"/>
</dbReference>
<organism evidence="3 4">
    <name type="scientific">Candidatus Egerieisoma faecipullorum</name>
    <dbReference type="NCBI Taxonomy" id="2840963"/>
    <lineage>
        <taxon>Bacteria</taxon>
        <taxon>Bacillati</taxon>
        <taxon>Bacillota</taxon>
        <taxon>Clostridia</taxon>
        <taxon>Eubacteriales</taxon>
        <taxon>Clostridiaceae</taxon>
        <taxon>Clostridiaceae incertae sedis</taxon>
        <taxon>Candidatus Egerieisoma</taxon>
    </lineage>
</organism>
<comment type="caution">
    <text evidence="3">The sequence shown here is derived from an EMBL/GenBank/DDBJ whole genome shotgun (WGS) entry which is preliminary data.</text>
</comment>
<evidence type="ECO:0000256" key="1">
    <source>
        <dbReference type="SAM" id="Phobius"/>
    </source>
</evidence>
<evidence type="ECO:0000313" key="3">
    <source>
        <dbReference type="EMBL" id="HIU28812.1"/>
    </source>
</evidence>
<reference evidence="3" key="1">
    <citation type="submission" date="2020-10" db="EMBL/GenBank/DDBJ databases">
        <authorList>
            <person name="Gilroy R."/>
        </authorList>
    </citation>
    <scope>NUCLEOTIDE SEQUENCE</scope>
    <source>
        <strain evidence="3">CHK195-4489</strain>
    </source>
</reference>
<feature type="transmembrane region" description="Helical" evidence="1">
    <location>
        <begin position="182"/>
        <end position="201"/>
    </location>
</feature>
<keyword evidence="1" id="KW-0812">Transmembrane</keyword>
<sequence length="225" mass="26118">MPENRFRKSLYCLIPLVFVLLQYVLFYFCAKFLHMPYGPFNFETALDRQVPLVAWFIYIYVGSYIFWLVTFFVVASGDRDNFYALVASVTVTFFVCFLFYVFLPTTIVRPEIGTDTFTLWLLDLIYKADTPALNLFPSMHCLASWLCFIGVRRMKNISLFGKAAVCFCALAVFASTQFVKQHYMADLFSGVLLAELGAFFVRKKQLQRVFARAFTKINKKLLKLE</sequence>
<feature type="transmembrane region" description="Helical" evidence="1">
    <location>
        <begin position="82"/>
        <end position="103"/>
    </location>
</feature>
<feature type="transmembrane region" description="Helical" evidence="1">
    <location>
        <begin position="12"/>
        <end position="33"/>
    </location>
</feature>
<accession>A0A9D1I6U7</accession>
<feature type="domain" description="Inositolphosphotransferase Aur1/Ipt1" evidence="2">
    <location>
        <begin position="46"/>
        <end position="197"/>
    </location>
</feature>
<dbReference type="InterPro" id="IPR036938">
    <property type="entry name" value="PAP2/HPO_sf"/>
</dbReference>
<dbReference type="Proteomes" id="UP000824089">
    <property type="component" value="Unassembled WGS sequence"/>
</dbReference>
<keyword evidence="1" id="KW-1133">Transmembrane helix</keyword>
<name>A0A9D1I6U7_9CLOT</name>
<dbReference type="AlphaFoldDB" id="A0A9D1I6U7"/>